<gene>
    <name evidence="2" type="ORF">FNJ87_16035</name>
</gene>
<keyword evidence="3" id="KW-1185">Reference proteome</keyword>
<comment type="caution">
    <text evidence="2">The sequence shown here is derived from an EMBL/GenBank/DDBJ whole genome shotgun (WGS) entry which is preliminary data.</text>
</comment>
<dbReference type="EMBL" id="JADKYU010000846">
    <property type="protein sequence ID" value="MBF4985769.1"/>
    <property type="molecule type" value="Genomic_DNA"/>
</dbReference>
<reference evidence="2 3" key="1">
    <citation type="submission" date="2020-11" db="EMBL/GenBank/DDBJ databases">
        <title>P. mediterranea TC4 genome.</title>
        <authorList>
            <person name="Molmeret M."/>
        </authorList>
    </citation>
    <scope>NUCLEOTIDE SEQUENCE [LARGE SCALE GENOMIC DNA]</scope>
    <source>
        <strain evidence="2 3">TC4</strain>
    </source>
</reference>
<protein>
    <submittedName>
        <fullName evidence="2">Aminopeptidase</fullName>
    </submittedName>
</protein>
<dbReference type="SUPFAM" id="SSF55486">
    <property type="entry name" value="Metalloproteases ('zincins'), catalytic domain"/>
    <property type="match status" value="1"/>
</dbReference>
<feature type="chain" id="PRO_5047525017" evidence="1">
    <location>
        <begin position="31"/>
        <end position="951"/>
    </location>
</feature>
<dbReference type="Gene3D" id="1.10.390.10">
    <property type="entry name" value="Neutral Protease Domain 2"/>
    <property type="match status" value="1"/>
</dbReference>
<keyword evidence="1" id="KW-0732">Signal</keyword>
<keyword evidence="2" id="KW-0378">Hydrolase</keyword>
<dbReference type="PROSITE" id="PS51257">
    <property type="entry name" value="PROKAR_LIPOPROTEIN"/>
    <property type="match status" value="1"/>
</dbReference>
<evidence type="ECO:0000256" key="1">
    <source>
        <dbReference type="SAM" id="SignalP"/>
    </source>
</evidence>
<feature type="signal peptide" evidence="1">
    <location>
        <begin position="1"/>
        <end position="30"/>
    </location>
</feature>
<organism evidence="2 3">
    <name type="scientific">Nonlabens mediterrranea</name>
    <dbReference type="NCBI Taxonomy" id="1419947"/>
    <lineage>
        <taxon>Bacteria</taxon>
        <taxon>Pseudomonadati</taxon>
        <taxon>Bacteroidota</taxon>
        <taxon>Flavobacteriia</taxon>
        <taxon>Flavobacteriales</taxon>
        <taxon>Flavobacteriaceae</taxon>
        <taxon>Nonlabens</taxon>
    </lineage>
</organism>
<evidence type="ECO:0000313" key="2">
    <source>
        <dbReference type="EMBL" id="MBF4985769.1"/>
    </source>
</evidence>
<keyword evidence="2" id="KW-0645">Protease</keyword>
<keyword evidence="2" id="KW-0031">Aminopeptidase</keyword>
<dbReference type="InterPro" id="IPR027268">
    <property type="entry name" value="Peptidase_M4/M1_CTD_sf"/>
</dbReference>
<dbReference type="Proteomes" id="UP001194729">
    <property type="component" value="Unassembled WGS sequence"/>
</dbReference>
<proteinExistence type="predicted"/>
<sequence length="951" mass="110630">MIANRQSKNHNDLKKLTFILLLMLSCISQAQHSHHIIAVLEPESDVIHVKDSMTVYNDSPVGWNKIVMLDWAHAFSSKETPLANRFAEDFKNKFQFAPDDHRGKTVFKSSTVNLDYTIKRIPHQVDVIELQLDQPLLPGSSKTIVWEYDVVIPEDDFTGYGKSSSGNYALRYWYITPAVFDQGSWQYFSHKAINDYYPALANYSISLHLPTSHQVVTNAPILTSALTEQRNSYYIKGDYLTHVELHLEQSLDHFKNFGVPQLSVTTDIEDGDVPSEMKALFIDRISGFLNEKLGSYAYPNMLITDRYYREDPVYGLSSLPDFINPFPAGFTYEIKVIKAMTRKWLETGARLHPRNENWLQDGMMVYLLKQYHDRYYPDLKISGKLSKIWGIRGFNITQLDFNDQYAFLYLNTARLNLDQSITTPSDSLVKYNQQLGIINKTAIGLEYLQDYSGNESVDQTIKEFYQKNKLKLSHVSDFKTILDSKNSKNIDWFFEDYITKNTRMDWKIKRVKKTKDSVKVYLKNKSDRDLPVALYSLDNDSIVSKTWIDHVVNDTVITLSRKRANRISLNYEQLIPEFTMHDNYKTLKGFAQNRPIEFRLFKDIEDPEKAQVFLMPDIGFNVYDGLTLGARFSNGTLLPKPFRYTVKPTYGLNSNKVVGSIGLSYTHNLEKKNESIYYVRYGVSANRFSYANDLLYRRASTWLNLGFRPKDLRSNKRSFLTFRNVLVDRDRDPANPVNEPDYNVFSINYNNQDRNFKRYFSYNAGVEVSSRFSKATFRTQWRKLFKDNRQLNIRLFTGAFLHNNTQNDGNFFSFALDRPTDYLFDYNYYGRSDESGFFSQQLIIAEGGFKSQLETPYANQFIGTINTSYSIWKYVFAYADVGVVKNRNIPLAGVYDSGLRLNLLQDYFEVYLPIYSSNGWEVGQGDYDQRVRFILTLDLNTLTGLFTRRWY</sequence>
<accession>A0ABS0A916</accession>
<name>A0ABS0A916_9FLAO</name>
<dbReference type="GO" id="GO:0004177">
    <property type="term" value="F:aminopeptidase activity"/>
    <property type="evidence" value="ECO:0007669"/>
    <property type="project" value="UniProtKB-KW"/>
</dbReference>
<evidence type="ECO:0000313" key="3">
    <source>
        <dbReference type="Proteomes" id="UP001194729"/>
    </source>
</evidence>